<dbReference type="EC" id="3.5.1.4" evidence="3"/>
<dbReference type="GO" id="GO:0004040">
    <property type="term" value="F:amidase activity"/>
    <property type="evidence" value="ECO:0007669"/>
    <property type="project" value="UniProtKB-EC"/>
</dbReference>
<proteinExistence type="predicted"/>
<evidence type="ECO:0000313" key="4">
    <source>
        <dbReference type="Proteomes" id="UP000715965"/>
    </source>
</evidence>
<dbReference type="PANTHER" id="PTHR46310">
    <property type="entry name" value="AMIDASE 1"/>
    <property type="match status" value="1"/>
</dbReference>
<dbReference type="PANTHER" id="PTHR46310:SF7">
    <property type="entry name" value="AMIDASE 1"/>
    <property type="match status" value="1"/>
</dbReference>
<evidence type="ECO:0000256" key="1">
    <source>
        <dbReference type="SAM" id="MobiDB-lite"/>
    </source>
</evidence>
<evidence type="ECO:0000259" key="2">
    <source>
        <dbReference type="Pfam" id="PF01425"/>
    </source>
</evidence>
<dbReference type="RefSeq" id="WP_193781594.1">
    <property type="nucleotide sequence ID" value="NZ_JADDOJ010000075.1"/>
</dbReference>
<evidence type="ECO:0000313" key="3">
    <source>
        <dbReference type="EMBL" id="MBE7942038.1"/>
    </source>
</evidence>
<accession>A0ABR9SI32</accession>
<reference evidence="3 4" key="1">
    <citation type="submission" date="2020-10" db="EMBL/GenBank/DDBJ databases">
        <title>Draft genome of Ramlibacter aquaticus LMG 30558.</title>
        <authorList>
            <person name="Props R."/>
        </authorList>
    </citation>
    <scope>NUCLEOTIDE SEQUENCE [LARGE SCALE GENOMIC DNA]</scope>
    <source>
        <strain evidence="3 4">LMG 30558</strain>
    </source>
</reference>
<name>A0ABR9SI32_9BURK</name>
<comment type="caution">
    <text evidence="3">The sequence shown here is derived from an EMBL/GenBank/DDBJ whole genome shotgun (WGS) entry which is preliminary data.</text>
</comment>
<sequence length="401" mass="40894">MSDAAQDFGAWVPGERALRAATGEGPLTGLRLAVKDLIDLAGVPTGGGNPDWAATQGPAAADAPAVARLRAAGARVVGKTVTDELAFSLEGENAHHGTPVNPRAPGRLPGGSSSGSAVAVAAGLADLALGTDTGGSVRVPASFCGVWAMRPTHGRVPLQGVLPFAPSYDTVGWFARDADLLATAGRVLLDRVPAAAPPDALAGPLKLRVATDALAMADAPVAAALQALAARLGCSGTVWAFEGFSRHECLQAYATLQGLEIAGSLGPWIRERRPRFGLAIAPRFDGALALDASEGEAWRAWRSRMARELIARLGPDEAWLVPAAPCVALARGADGEQVGDFYARALALGALAGHAGLPQVVMPLAEAQGLPVGLSFIAAPGNDERLLALALDCARVLEAAP</sequence>
<dbReference type="EMBL" id="JADDOJ010000075">
    <property type="protein sequence ID" value="MBE7942038.1"/>
    <property type="molecule type" value="Genomic_DNA"/>
</dbReference>
<dbReference type="InterPro" id="IPR023631">
    <property type="entry name" value="Amidase_dom"/>
</dbReference>
<feature type="region of interest" description="Disordered" evidence="1">
    <location>
        <begin position="90"/>
        <end position="112"/>
    </location>
</feature>
<dbReference type="InterPro" id="IPR020556">
    <property type="entry name" value="Amidase_CS"/>
</dbReference>
<feature type="domain" description="Amidase" evidence="2">
    <location>
        <begin position="21"/>
        <end position="195"/>
    </location>
</feature>
<dbReference type="SUPFAM" id="SSF75304">
    <property type="entry name" value="Amidase signature (AS) enzymes"/>
    <property type="match status" value="1"/>
</dbReference>
<dbReference type="Gene3D" id="3.90.1300.10">
    <property type="entry name" value="Amidase signature (AS) domain"/>
    <property type="match status" value="1"/>
</dbReference>
<dbReference type="Pfam" id="PF01425">
    <property type="entry name" value="Amidase"/>
    <property type="match status" value="1"/>
</dbReference>
<dbReference type="PROSITE" id="PS00571">
    <property type="entry name" value="AMIDASES"/>
    <property type="match status" value="1"/>
</dbReference>
<gene>
    <name evidence="3" type="ORF">IM725_15790</name>
</gene>
<dbReference type="NCBIfam" id="NF006169">
    <property type="entry name" value="PRK08310.1"/>
    <property type="match status" value="1"/>
</dbReference>
<keyword evidence="3" id="KW-0378">Hydrolase</keyword>
<protein>
    <submittedName>
        <fullName evidence="3">Amidase</fullName>
        <ecNumber evidence="3">3.5.1.4</ecNumber>
    </submittedName>
</protein>
<dbReference type="InterPro" id="IPR036928">
    <property type="entry name" value="AS_sf"/>
</dbReference>
<keyword evidence="4" id="KW-1185">Reference proteome</keyword>
<dbReference type="Proteomes" id="UP000715965">
    <property type="component" value="Unassembled WGS sequence"/>
</dbReference>
<organism evidence="3 4">
    <name type="scientific">Ramlibacter aquaticus</name>
    <dbReference type="NCBI Taxonomy" id="2780094"/>
    <lineage>
        <taxon>Bacteria</taxon>
        <taxon>Pseudomonadati</taxon>
        <taxon>Pseudomonadota</taxon>
        <taxon>Betaproteobacteria</taxon>
        <taxon>Burkholderiales</taxon>
        <taxon>Comamonadaceae</taxon>
        <taxon>Ramlibacter</taxon>
    </lineage>
</organism>